<evidence type="ECO:0000256" key="8">
    <source>
        <dbReference type="ARBA" id="ARBA00023004"/>
    </source>
</evidence>
<feature type="binding site" description="axial binding residue" evidence="11">
    <location>
        <position position="242"/>
    </location>
    <ligand>
        <name>heme</name>
        <dbReference type="ChEBI" id="CHEBI:30413"/>
        <label>3</label>
    </ligand>
    <ligandPart>
        <name>Fe</name>
        <dbReference type="ChEBI" id="CHEBI:18248"/>
    </ligandPart>
</feature>
<feature type="binding site" description="axial binding residue" evidence="11">
    <location>
        <position position="133"/>
    </location>
    <ligand>
        <name>heme</name>
        <dbReference type="ChEBI" id="CHEBI:30413"/>
        <label>2</label>
    </ligand>
    <ligandPart>
        <name>Fe</name>
        <dbReference type="ChEBI" id="CHEBI:18248"/>
    </ligandPart>
</feature>
<keyword evidence="4 9" id="KW-0602">Photosynthesis</keyword>
<organism evidence="13 14">
    <name type="scientific">Roseibium aquae</name>
    <dbReference type="NCBI Taxonomy" id="1323746"/>
    <lineage>
        <taxon>Bacteria</taxon>
        <taxon>Pseudomonadati</taxon>
        <taxon>Pseudomonadota</taxon>
        <taxon>Alphaproteobacteria</taxon>
        <taxon>Hyphomicrobiales</taxon>
        <taxon>Stappiaceae</taxon>
        <taxon>Roseibium</taxon>
    </lineage>
</organism>
<dbReference type="GO" id="GO:0019684">
    <property type="term" value="P:photosynthesis, light reaction"/>
    <property type="evidence" value="ECO:0007669"/>
    <property type="project" value="InterPro"/>
</dbReference>
<evidence type="ECO:0000256" key="1">
    <source>
        <dbReference type="ARBA" id="ARBA00003196"/>
    </source>
</evidence>
<dbReference type="InterPro" id="IPR003158">
    <property type="entry name" value="Photosyn_RC_cyt_c-su"/>
</dbReference>
<protein>
    <recommendedName>
        <fullName evidence="2 9">Photosynthetic reaction center cytochrome c subunit</fullName>
    </recommendedName>
</protein>
<comment type="caution">
    <text evidence="13">The sequence shown here is derived from an EMBL/GenBank/DDBJ whole genome shotgun (WGS) entry which is preliminary data.</text>
</comment>
<keyword evidence="7 9" id="KW-0249">Electron transport</keyword>
<dbReference type="GO" id="GO:0020037">
    <property type="term" value="F:heme binding"/>
    <property type="evidence" value="ECO:0007669"/>
    <property type="project" value="InterPro"/>
</dbReference>
<dbReference type="Proteomes" id="UP000605148">
    <property type="component" value="Unassembled WGS sequence"/>
</dbReference>
<feature type="binding site" description="axial binding residue" evidence="11">
    <location>
        <position position="159"/>
    </location>
    <ligand>
        <name>heme</name>
        <dbReference type="ChEBI" id="CHEBI:30413"/>
        <label>2</label>
    </ligand>
    <ligandPart>
        <name>Fe</name>
        <dbReference type="ChEBI" id="CHEBI:18248"/>
    </ligandPart>
</feature>
<dbReference type="NCBIfam" id="NF040706">
    <property type="entry name" value="photo_cyt_PufC"/>
    <property type="match status" value="1"/>
</dbReference>
<dbReference type="Pfam" id="PF02276">
    <property type="entry name" value="CytoC_RC"/>
    <property type="match status" value="1"/>
</dbReference>
<feature type="binding site" description="axial binding residue" evidence="11">
    <location>
        <position position="257"/>
    </location>
    <ligand>
        <name>heme</name>
        <dbReference type="ChEBI" id="CHEBI:30413"/>
        <label>3</label>
    </ligand>
    <ligandPart>
        <name>Fe</name>
        <dbReference type="ChEBI" id="CHEBI:18248"/>
    </ligandPart>
</feature>
<feature type="binding site" description="covalent" evidence="10">
    <location>
        <position position="109"/>
    </location>
    <ligand>
        <name>heme</name>
        <dbReference type="ChEBI" id="CHEBI:30413"/>
        <label>1</label>
    </ligand>
</feature>
<keyword evidence="8 9" id="KW-0408">Iron</keyword>
<evidence type="ECO:0000256" key="3">
    <source>
        <dbReference type="ARBA" id="ARBA00022448"/>
    </source>
</evidence>
<accession>A0A916T6J0</accession>
<name>A0A916T6J0_9HYPH</name>
<keyword evidence="5 9" id="KW-0349">Heme</keyword>
<dbReference type="GO" id="GO:0005506">
    <property type="term" value="F:iron ion binding"/>
    <property type="evidence" value="ECO:0007669"/>
    <property type="project" value="InterPro"/>
</dbReference>
<evidence type="ECO:0000256" key="12">
    <source>
        <dbReference type="SAM" id="MobiDB-lite"/>
    </source>
</evidence>
<dbReference type="RefSeq" id="WP_150493618.1">
    <property type="nucleotide sequence ID" value="NZ_BMFA01000001.1"/>
</dbReference>
<dbReference type="PIRSF" id="PIRSF000017">
    <property type="entry name" value="RC_cytochrome"/>
    <property type="match status" value="1"/>
</dbReference>
<dbReference type="GO" id="GO:0030077">
    <property type="term" value="C:plasma membrane light-harvesting complex"/>
    <property type="evidence" value="ECO:0007669"/>
    <property type="project" value="InterPro"/>
</dbReference>
<feature type="binding site" description="covalent" evidence="10">
    <location>
        <position position="313"/>
    </location>
    <ligand>
        <name>heme</name>
        <dbReference type="ChEBI" id="CHEBI:30413"/>
        <label>4</label>
    </ligand>
</feature>
<keyword evidence="6 9" id="KW-0479">Metal-binding</keyword>
<feature type="binding site" description="covalent" evidence="10">
    <location>
        <position position="155"/>
    </location>
    <ligand>
        <name>heme</name>
        <dbReference type="ChEBI" id="CHEBI:30413"/>
        <label>2</label>
    </ligand>
</feature>
<keyword evidence="3 9" id="KW-0813">Transport</keyword>
<feature type="binding site" description="covalent" evidence="10">
    <location>
        <position position="112"/>
    </location>
    <ligand>
        <name>heme</name>
        <dbReference type="ChEBI" id="CHEBI:30413"/>
        <label>1</label>
    </ligand>
</feature>
<evidence type="ECO:0000313" key="14">
    <source>
        <dbReference type="Proteomes" id="UP000605148"/>
    </source>
</evidence>
<feature type="binding site" description="axial binding residue" evidence="11">
    <location>
        <position position="96"/>
    </location>
    <ligand>
        <name>heme</name>
        <dbReference type="ChEBI" id="CHEBI:30413"/>
        <label>1</label>
    </ligand>
    <ligandPart>
        <name>Fe</name>
        <dbReference type="ChEBI" id="CHEBI:18248"/>
    </ligandPart>
</feature>
<keyword evidence="9" id="KW-0674">Reaction center</keyword>
<dbReference type="CDD" id="cd09224">
    <property type="entry name" value="CytoC_RC"/>
    <property type="match status" value="1"/>
</dbReference>
<dbReference type="AlphaFoldDB" id="A0A916T6J0"/>
<evidence type="ECO:0000256" key="4">
    <source>
        <dbReference type="ARBA" id="ARBA00022531"/>
    </source>
</evidence>
<comment type="function">
    <text evidence="1 9">The reaction center of purple bacteria contains a tightly bound cytochrome molecule which re-reduces the photo oxidized primary electron donor.</text>
</comment>
<dbReference type="Gene3D" id="1.10.468.10">
    <property type="entry name" value="Photosynthetic Reaction Center, subunit C, domain 2"/>
    <property type="match status" value="2"/>
</dbReference>
<evidence type="ECO:0000256" key="2">
    <source>
        <dbReference type="ARBA" id="ARBA00015978"/>
    </source>
</evidence>
<evidence type="ECO:0000256" key="5">
    <source>
        <dbReference type="ARBA" id="ARBA00022617"/>
    </source>
</evidence>
<evidence type="ECO:0000256" key="9">
    <source>
        <dbReference type="PIRNR" id="PIRNR000017"/>
    </source>
</evidence>
<sequence length="386" mass="42342">MSYWTIFGGAGAVVLGAALLVGPDWDLPPVDTEQIGYRGTGMFVSRDIEKQAELREANIAPPAPWEADPEGERADDIYENVQVLGHLSDDQFNQFMAAITEWVSPEEGCTYCHSDDGNFAWDGLYTKVVSRRMIQMTQAINEDWASHVGNVGVTCYTCHQGNNIPENVWWFDDDPEAARGALGYRAGQNVVGEFVGRTSMPQNALADYLLGDKEIRVHSNTALPTGENTATTKETEGTWALMMHMSESLGANCMACHNSRAFNEWDESPPQRVTAWHGIRMTRAMNNDYMVGLTPIFPENRLGPEGDVLKVGCSTCHNGVQKPLYGVSMLQDYVDALATKTSSGVPDYESFVPGETEVLAPAEDQQSSLMLPDPTSASKETRVAAQ</sequence>
<dbReference type="InterPro" id="IPR023119">
    <property type="entry name" value="Multihaem_cyt_PRC_cyt_su-like"/>
</dbReference>
<feature type="binding site" description="covalent" evidence="10">
    <location>
        <position position="256"/>
    </location>
    <ligand>
        <name>heme</name>
        <dbReference type="ChEBI" id="CHEBI:30413"/>
        <label>3</label>
    </ligand>
</feature>
<evidence type="ECO:0000256" key="6">
    <source>
        <dbReference type="ARBA" id="ARBA00022723"/>
    </source>
</evidence>
<evidence type="ECO:0000256" key="10">
    <source>
        <dbReference type="PIRSR" id="PIRSR000017-1"/>
    </source>
</evidence>
<dbReference type="SUPFAM" id="SSF48695">
    <property type="entry name" value="Multiheme cytochromes"/>
    <property type="match status" value="1"/>
</dbReference>
<dbReference type="OrthoDB" id="9813732at2"/>
<feature type="binding site" description="covalent" evidence="10">
    <location>
        <position position="253"/>
    </location>
    <ligand>
        <name>heme</name>
        <dbReference type="ChEBI" id="CHEBI:30413"/>
        <label>3</label>
    </ligand>
</feature>
<dbReference type="EMBL" id="BMFA01000001">
    <property type="protein sequence ID" value="GGB33818.1"/>
    <property type="molecule type" value="Genomic_DNA"/>
</dbReference>
<evidence type="ECO:0000256" key="7">
    <source>
        <dbReference type="ARBA" id="ARBA00022982"/>
    </source>
</evidence>
<evidence type="ECO:0000313" key="13">
    <source>
        <dbReference type="EMBL" id="GGB33818.1"/>
    </source>
</evidence>
<proteinExistence type="predicted"/>
<feature type="region of interest" description="Disordered" evidence="12">
    <location>
        <begin position="356"/>
        <end position="386"/>
    </location>
</feature>
<reference evidence="13" key="1">
    <citation type="journal article" date="2014" name="Int. J. Syst. Evol. Microbiol.">
        <title>Complete genome sequence of Corynebacterium casei LMG S-19264T (=DSM 44701T), isolated from a smear-ripened cheese.</title>
        <authorList>
            <consortium name="US DOE Joint Genome Institute (JGI-PGF)"/>
            <person name="Walter F."/>
            <person name="Albersmeier A."/>
            <person name="Kalinowski J."/>
            <person name="Ruckert C."/>
        </authorList>
    </citation>
    <scope>NUCLEOTIDE SEQUENCE</scope>
    <source>
        <strain evidence="13">CGMCC 1.12426</strain>
    </source>
</reference>
<feature type="binding site" description="axial binding residue" evidence="11">
    <location>
        <position position="113"/>
    </location>
    <ligand>
        <name>heme</name>
        <dbReference type="ChEBI" id="CHEBI:30413"/>
        <label>1</label>
    </ligand>
    <ligandPart>
        <name>Fe</name>
        <dbReference type="ChEBI" id="CHEBI:18248"/>
    </ligandPart>
</feature>
<gene>
    <name evidence="13" type="ORF">GCM10011316_02380</name>
</gene>
<reference evidence="13" key="2">
    <citation type="submission" date="2020-09" db="EMBL/GenBank/DDBJ databases">
        <authorList>
            <person name="Sun Q."/>
            <person name="Zhou Y."/>
        </authorList>
    </citation>
    <scope>NUCLEOTIDE SEQUENCE</scope>
    <source>
        <strain evidence="13">CGMCC 1.12426</strain>
    </source>
</reference>
<dbReference type="GO" id="GO:0009055">
    <property type="term" value="F:electron transfer activity"/>
    <property type="evidence" value="ECO:0007669"/>
    <property type="project" value="InterPro"/>
</dbReference>
<feature type="binding site" description="covalent" evidence="10">
    <location>
        <position position="158"/>
    </location>
    <ligand>
        <name>heme</name>
        <dbReference type="ChEBI" id="CHEBI:30413"/>
        <label>2</label>
    </ligand>
</feature>
<evidence type="ECO:0000256" key="11">
    <source>
        <dbReference type="PIRSR" id="PIRSR000017-2"/>
    </source>
</evidence>
<dbReference type="InterPro" id="IPR036280">
    <property type="entry name" value="Multihaem_cyt_sf"/>
</dbReference>
<feature type="binding site" description="axial binding residue" evidence="11">
    <location>
        <position position="147"/>
    </location>
    <ligand>
        <name>heme</name>
        <dbReference type="ChEBI" id="CHEBI:30413"/>
        <label>4</label>
    </ligand>
    <ligandPart>
        <name>Fe</name>
        <dbReference type="ChEBI" id="CHEBI:18248"/>
    </ligandPart>
</feature>
<feature type="binding site" description="axial binding residue" evidence="11">
    <location>
        <position position="317"/>
    </location>
    <ligand>
        <name>heme</name>
        <dbReference type="ChEBI" id="CHEBI:30413"/>
        <label>4</label>
    </ligand>
    <ligandPart>
        <name>Fe</name>
        <dbReference type="ChEBI" id="CHEBI:18248"/>
    </ligandPart>
</feature>
<comment type="PTM">
    <text evidence="9 10">Binds 4 heme groups per subunit.</text>
</comment>
<keyword evidence="14" id="KW-1185">Reference proteome</keyword>
<feature type="binding site" description="covalent" evidence="10">
    <location>
        <position position="316"/>
    </location>
    <ligand>
        <name>heme</name>
        <dbReference type="ChEBI" id="CHEBI:30413"/>
        <label>4</label>
    </ligand>
</feature>